<evidence type="ECO:0000313" key="6">
    <source>
        <dbReference type="EMBL" id="KAG6512372.1"/>
    </source>
</evidence>
<dbReference type="GO" id="GO:0003690">
    <property type="term" value="F:double-stranded DNA binding"/>
    <property type="evidence" value="ECO:0007669"/>
    <property type="project" value="TreeGrafter"/>
</dbReference>
<feature type="domain" description="YDG" evidence="5">
    <location>
        <begin position="210"/>
        <end position="358"/>
    </location>
</feature>
<dbReference type="PROSITE" id="PS51575">
    <property type="entry name" value="SAM_MT43_SUVAR39_2"/>
    <property type="match status" value="1"/>
</dbReference>
<dbReference type="AlphaFoldDB" id="A0A8J5GPH6"/>
<organism evidence="6 7">
    <name type="scientific">Zingiber officinale</name>
    <name type="common">Ginger</name>
    <name type="synonym">Amomum zingiber</name>
    <dbReference type="NCBI Taxonomy" id="94328"/>
    <lineage>
        <taxon>Eukaryota</taxon>
        <taxon>Viridiplantae</taxon>
        <taxon>Streptophyta</taxon>
        <taxon>Embryophyta</taxon>
        <taxon>Tracheophyta</taxon>
        <taxon>Spermatophyta</taxon>
        <taxon>Magnoliopsida</taxon>
        <taxon>Liliopsida</taxon>
        <taxon>Zingiberales</taxon>
        <taxon>Zingiberaceae</taxon>
        <taxon>Zingiber</taxon>
    </lineage>
</organism>
<dbReference type="InterPro" id="IPR025794">
    <property type="entry name" value="H3-K9-MeTrfase_plant"/>
</dbReference>
<dbReference type="InterPro" id="IPR003105">
    <property type="entry name" value="SRA_YDG"/>
</dbReference>
<dbReference type="InterPro" id="IPR051357">
    <property type="entry name" value="H3K9_HMTase_SUVAR3-9"/>
</dbReference>
<evidence type="ECO:0000259" key="5">
    <source>
        <dbReference type="PROSITE" id="PS51015"/>
    </source>
</evidence>
<dbReference type="GO" id="GO:0005634">
    <property type="term" value="C:nucleus"/>
    <property type="evidence" value="ECO:0007669"/>
    <property type="project" value="UniProtKB-SubCell"/>
</dbReference>
<dbReference type="GO" id="GO:0042054">
    <property type="term" value="F:histone methyltransferase activity"/>
    <property type="evidence" value="ECO:0007669"/>
    <property type="project" value="InterPro"/>
</dbReference>
<dbReference type="InterPro" id="IPR001214">
    <property type="entry name" value="SET_dom"/>
</dbReference>
<comment type="subcellular location">
    <subcellularLocation>
        <location evidence="1">Nucleus</location>
    </subcellularLocation>
</comment>
<evidence type="ECO:0000259" key="3">
    <source>
        <dbReference type="PROSITE" id="PS50280"/>
    </source>
</evidence>
<dbReference type="SMART" id="SM00317">
    <property type="entry name" value="SET"/>
    <property type="match status" value="1"/>
</dbReference>
<evidence type="ECO:0000313" key="7">
    <source>
        <dbReference type="Proteomes" id="UP000734854"/>
    </source>
</evidence>
<dbReference type="Pfam" id="PF02182">
    <property type="entry name" value="SAD_SRA"/>
    <property type="match status" value="1"/>
</dbReference>
<name>A0A8J5GPH6_ZINOF</name>
<protein>
    <submittedName>
        <fullName evidence="6">Uncharacterized protein</fullName>
    </submittedName>
</protein>
<comment type="caution">
    <text evidence="6">The sequence shown here is derived from an EMBL/GenBank/DDBJ whole genome shotgun (WGS) entry which is preliminary data.</text>
</comment>
<accession>A0A8J5GPH6</accession>
<dbReference type="OrthoDB" id="5792673at2759"/>
<keyword evidence="1" id="KW-0539">Nucleus</keyword>
<dbReference type="PANTHER" id="PTHR45660">
    <property type="entry name" value="HISTONE-LYSINE N-METHYLTRANSFERASE SETMAR"/>
    <property type="match status" value="1"/>
</dbReference>
<proteinExistence type="predicted"/>
<dbReference type="Pfam" id="PF00856">
    <property type="entry name" value="SET"/>
    <property type="match status" value="1"/>
</dbReference>
<dbReference type="GO" id="GO:0008270">
    <property type="term" value="F:zinc ion binding"/>
    <property type="evidence" value="ECO:0007669"/>
    <property type="project" value="InterPro"/>
</dbReference>
<dbReference type="SMART" id="SM00468">
    <property type="entry name" value="PreSET"/>
    <property type="match status" value="1"/>
</dbReference>
<dbReference type="EMBL" id="JACMSC010000008">
    <property type="protein sequence ID" value="KAG6512372.1"/>
    <property type="molecule type" value="Genomic_DNA"/>
</dbReference>
<dbReference type="PROSITE" id="PS51015">
    <property type="entry name" value="YDG"/>
    <property type="match status" value="1"/>
</dbReference>
<keyword evidence="7" id="KW-1185">Reference proteome</keyword>
<feature type="region of interest" description="Disordered" evidence="2">
    <location>
        <begin position="106"/>
        <end position="128"/>
    </location>
</feature>
<dbReference type="Pfam" id="PF05033">
    <property type="entry name" value="Pre-SET"/>
    <property type="match status" value="1"/>
</dbReference>
<dbReference type="PROSITE" id="PS50280">
    <property type="entry name" value="SET"/>
    <property type="match status" value="1"/>
</dbReference>
<evidence type="ECO:0000256" key="2">
    <source>
        <dbReference type="SAM" id="MobiDB-lite"/>
    </source>
</evidence>
<feature type="domain" description="SET" evidence="3">
    <location>
        <begin position="501"/>
        <end position="645"/>
    </location>
</feature>
<dbReference type="InterPro" id="IPR007728">
    <property type="entry name" value="Pre-SET_dom"/>
</dbReference>
<feature type="domain" description="Pre-SET" evidence="4">
    <location>
        <begin position="440"/>
        <end position="498"/>
    </location>
</feature>
<reference evidence="6 7" key="1">
    <citation type="submission" date="2020-08" db="EMBL/GenBank/DDBJ databases">
        <title>Plant Genome Project.</title>
        <authorList>
            <person name="Zhang R.-G."/>
        </authorList>
    </citation>
    <scope>NUCLEOTIDE SEQUENCE [LARGE SCALE GENOMIC DNA]</scope>
    <source>
        <tissue evidence="6">Rhizome</tissue>
    </source>
</reference>
<sequence length="655" mass="72008">MIPSPSQPPPAALFPDLNLDLSLVPFPKIEPKTEPADHLCPTEIGPAGPIELFFPPPSPIPGASTFLDSSSVEDKTALFSEYLRLASLFASAASSADQNPISIVPAPPNLPLDTDPSSSAISASRKKRKARSAEMVRASSLNVSDLVHYRDIVRRTRITYDSLRAFLLREEEKVDGFDANWGKKIRPDLKASTLMADRDLWLNRDRRIIGSIPGVRVGDVFLLRAELCVLGLHGLPQAGIDYVPASRSATGEPIATSIIVSGGYEDDEDSGLMLVYTGQGGRGPNMFRHCTDQKLEGGNLALERSMNYGIEIRVIRGIKCRQSPAGKIYFYDGLYKIVNSWMDVGKSGFGICKYKLLRIEGQEEMGSEILRLAEELKVNPLGVRPTGYLSFDISMGKENFPVSLFNNIDDDQAPLLFQYLAHPVFPAEAFQGKVNADAGNGCECISNCSAGCYCAKKNGGHFAYDANGFLVRGKPVIYECGPSCRCPPSCPNRVSQKGVKHQLEVFRSNETGSWGVRSLDLILAGTFICEFSGIIQTGQQTEILSTKGHCLVHPGQFPGRWVEWGDISDVIPEYVSPNFPFLPRLNFSIDVSKSRNVACYLSHSCRPNVFAQFVLYDHNNLLYPHAMIFAMENIPPLRELSIDYGVGEPVEKLTM</sequence>
<dbReference type="PROSITE" id="PS50867">
    <property type="entry name" value="PRE_SET"/>
    <property type="match status" value="1"/>
</dbReference>
<evidence type="ECO:0000256" key="1">
    <source>
        <dbReference type="PROSITE-ProRule" id="PRU00358"/>
    </source>
</evidence>
<dbReference type="Proteomes" id="UP000734854">
    <property type="component" value="Unassembled WGS sequence"/>
</dbReference>
<dbReference type="SMART" id="SM00466">
    <property type="entry name" value="SRA"/>
    <property type="match status" value="1"/>
</dbReference>
<gene>
    <name evidence="6" type="ORF">ZIOFF_030483</name>
</gene>
<evidence type="ECO:0000259" key="4">
    <source>
        <dbReference type="PROSITE" id="PS50867"/>
    </source>
</evidence>
<dbReference type="PANTHER" id="PTHR45660:SF3">
    <property type="entry name" value="HISTONE-LYSINE N-METHYLTRANSFERASE FAMILY MEMBER SUVH9"/>
    <property type="match status" value="1"/>
</dbReference>